<dbReference type="InterPro" id="IPR003594">
    <property type="entry name" value="HATPase_dom"/>
</dbReference>
<keyword evidence="6" id="KW-0418">Kinase</keyword>
<dbReference type="AlphaFoldDB" id="A0A1W6MXX3"/>
<keyword evidence="5" id="KW-0547">Nucleotide-binding</keyword>
<dbReference type="InterPro" id="IPR000014">
    <property type="entry name" value="PAS"/>
</dbReference>
<dbReference type="Pfam" id="PF08448">
    <property type="entry name" value="PAS_4"/>
    <property type="match status" value="1"/>
</dbReference>
<dbReference type="PRINTS" id="PR00344">
    <property type="entry name" value="BCTRLSENSOR"/>
</dbReference>
<evidence type="ECO:0000259" key="10">
    <source>
        <dbReference type="PROSITE" id="PS50112"/>
    </source>
</evidence>
<evidence type="ECO:0000313" key="12">
    <source>
        <dbReference type="EMBL" id="ARN82437.1"/>
    </source>
</evidence>
<dbReference type="GO" id="GO:0000155">
    <property type="term" value="F:phosphorelay sensor kinase activity"/>
    <property type="evidence" value="ECO:0007669"/>
    <property type="project" value="InterPro"/>
</dbReference>
<dbReference type="InterPro" id="IPR013656">
    <property type="entry name" value="PAS_4"/>
</dbReference>
<dbReference type="InterPro" id="IPR013767">
    <property type="entry name" value="PAS_fold"/>
</dbReference>
<feature type="domain" description="PAS" evidence="10">
    <location>
        <begin position="135"/>
        <end position="205"/>
    </location>
</feature>
<evidence type="ECO:0000256" key="2">
    <source>
        <dbReference type="ARBA" id="ARBA00012438"/>
    </source>
</evidence>
<dbReference type="KEGG" id="mbry:B1812_16625"/>
<evidence type="ECO:0000256" key="8">
    <source>
        <dbReference type="ARBA" id="ARBA00023012"/>
    </source>
</evidence>
<comment type="catalytic activity">
    <reaction evidence="1">
        <text>ATP + protein L-histidine = ADP + protein N-phospho-L-histidine.</text>
        <dbReference type="EC" id="2.7.13.3"/>
    </reaction>
</comment>
<dbReference type="Gene3D" id="3.30.450.20">
    <property type="entry name" value="PAS domain"/>
    <property type="match status" value="2"/>
</dbReference>
<evidence type="ECO:0000256" key="1">
    <source>
        <dbReference type="ARBA" id="ARBA00000085"/>
    </source>
</evidence>
<dbReference type="OrthoDB" id="226486at2"/>
<dbReference type="Gene3D" id="1.10.287.130">
    <property type="match status" value="1"/>
</dbReference>
<dbReference type="Pfam" id="PF00512">
    <property type="entry name" value="HisKA"/>
    <property type="match status" value="1"/>
</dbReference>
<evidence type="ECO:0000256" key="7">
    <source>
        <dbReference type="ARBA" id="ARBA00022840"/>
    </source>
</evidence>
<dbReference type="InterPro" id="IPR003661">
    <property type="entry name" value="HisK_dim/P_dom"/>
</dbReference>
<proteinExistence type="predicted"/>
<dbReference type="InterPro" id="IPR005467">
    <property type="entry name" value="His_kinase_dom"/>
</dbReference>
<dbReference type="InterPro" id="IPR036890">
    <property type="entry name" value="HATPase_C_sf"/>
</dbReference>
<protein>
    <recommendedName>
        <fullName evidence="2">histidine kinase</fullName>
        <ecNumber evidence="2">2.7.13.3</ecNumber>
    </recommendedName>
</protein>
<feature type="domain" description="PAC" evidence="11">
    <location>
        <begin position="208"/>
        <end position="260"/>
    </location>
</feature>
<dbReference type="Pfam" id="PF02518">
    <property type="entry name" value="HATPase_c"/>
    <property type="match status" value="1"/>
</dbReference>
<dbReference type="PROSITE" id="PS50112">
    <property type="entry name" value="PAS"/>
    <property type="match status" value="1"/>
</dbReference>
<dbReference type="STRING" id="655015.B1812_16625"/>
<evidence type="ECO:0000256" key="3">
    <source>
        <dbReference type="ARBA" id="ARBA00022553"/>
    </source>
</evidence>
<dbReference type="SMART" id="SM00387">
    <property type="entry name" value="HATPase_c"/>
    <property type="match status" value="1"/>
</dbReference>
<gene>
    <name evidence="12" type="ORF">B1812_16625</name>
</gene>
<name>A0A1W6MXX3_9HYPH</name>
<keyword evidence="4" id="KW-0808">Transferase</keyword>
<dbReference type="InterPro" id="IPR035965">
    <property type="entry name" value="PAS-like_dom_sf"/>
</dbReference>
<keyword evidence="3" id="KW-0597">Phosphoprotein</keyword>
<keyword evidence="8" id="KW-0902">Two-component regulatory system</keyword>
<reference evidence="12 13" key="1">
    <citation type="submission" date="2017-02" db="EMBL/GenBank/DDBJ databases">
        <authorList>
            <person name="Peterson S.W."/>
        </authorList>
    </citation>
    <scope>NUCLEOTIDE SEQUENCE [LARGE SCALE GENOMIC DNA]</scope>
    <source>
        <strain evidence="12 13">S285</strain>
    </source>
</reference>
<dbReference type="Pfam" id="PF00989">
    <property type="entry name" value="PAS"/>
    <property type="match status" value="1"/>
</dbReference>
<dbReference type="InterPro" id="IPR004358">
    <property type="entry name" value="Sig_transdc_His_kin-like_C"/>
</dbReference>
<dbReference type="GO" id="GO:0005524">
    <property type="term" value="F:ATP binding"/>
    <property type="evidence" value="ECO:0007669"/>
    <property type="project" value="UniProtKB-KW"/>
</dbReference>
<dbReference type="NCBIfam" id="TIGR00229">
    <property type="entry name" value="sensory_box"/>
    <property type="match status" value="1"/>
</dbReference>
<organism evidence="12 13">
    <name type="scientific">Methylocystis bryophila</name>
    <dbReference type="NCBI Taxonomy" id="655015"/>
    <lineage>
        <taxon>Bacteria</taxon>
        <taxon>Pseudomonadati</taxon>
        <taxon>Pseudomonadota</taxon>
        <taxon>Alphaproteobacteria</taxon>
        <taxon>Hyphomicrobiales</taxon>
        <taxon>Methylocystaceae</taxon>
        <taxon>Methylocystis</taxon>
    </lineage>
</organism>
<evidence type="ECO:0000256" key="6">
    <source>
        <dbReference type="ARBA" id="ARBA00022777"/>
    </source>
</evidence>
<dbReference type="PROSITE" id="PS50109">
    <property type="entry name" value="HIS_KIN"/>
    <property type="match status" value="1"/>
</dbReference>
<sequence length="485" mass="53187">MLLDALDHESFFQALMDTIPSSILIVDERLSVVAANNNFLEKSHISLSAVLGKRLQEIFPAAFQDTVLDQQIREVISSWVTLRRRRMTYRAPGVSLRIYSYSVCPFQLRRGSRGAVLVMDDVTDLLQLGEEVRRMQLHLASVVESAGDLIISTDPRGKIMTWNSAAEKSTGYADDEVIGSRLSDLFEDAQKQEVEACIQGISEIDDRRSVEWPMRCKTGETIPVSWRLSRMTSHVGEIIGVVVVGRNLVEQRAMEAQIRQGEKLAALGMVIGGIAHEIRNPLGVSSAAAQLMRDRIKFPALLEECIAKVIGGIDRASLVVESLLRFARPQPITETTKVNAVHMLKNALMFASGEAAAGTSYKWNLPTAHDRIHAEGVQNLLELVFINLMLNAFQAMPDGGVLTIGVRREGNEVIIEIGDTGPGIPAANLPKIFDPFFTTRSDSRRSGLGLSVSHSIVRQHGGNVSVSTALGVGTTFLVRIPAARE</sequence>
<accession>A0A1W6MXX3</accession>
<evidence type="ECO:0000256" key="5">
    <source>
        <dbReference type="ARBA" id="ARBA00022741"/>
    </source>
</evidence>
<dbReference type="Proteomes" id="UP000193978">
    <property type="component" value="Chromosome"/>
</dbReference>
<dbReference type="PANTHER" id="PTHR43065">
    <property type="entry name" value="SENSOR HISTIDINE KINASE"/>
    <property type="match status" value="1"/>
</dbReference>
<dbReference type="RefSeq" id="WP_085772566.1">
    <property type="nucleotide sequence ID" value="NZ_AP027149.1"/>
</dbReference>
<dbReference type="PROSITE" id="PS50113">
    <property type="entry name" value="PAC"/>
    <property type="match status" value="1"/>
</dbReference>
<dbReference type="SUPFAM" id="SSF55874">
    <property type="entry name" value="ATPase domain of HSP90 chaperone/DNA topoisomerase II/histidine kinase"/>
    <property type="match status" value="1"/>
</dbReference>
<keyword evidence="7" id="KW-0067">ATP-binding</keyword>
<dbReference type="SMART" id="SM00388">
    <property type="entry name" value="HisKA"/>
    <property type="match status" value="1"/>
</dbReference>
<dbReference type="EMBL" id="CP019948">
    <property type="protein sequence ID" value="ARN82437.1"/>
    <property type="molecule type" value="Genomic_DNA"/>
</dbReference>
<dbReference type="Gene3D" id="3.30.565.10">
    <property type="entry name" value="Histidine kinase-like ATPase, C-terminal domain"/>
    <property type="match status" value="1"/>
</dbReference>
<dbReference type="InterPro" id="IPR036097">
    <property type="entry name" value="HisK_dim/P_sf"/>
</dbReference>
<dbReference type="SUPFAM" id="SSF55785">
    <property type="entry name" value="PYP-like sensor domain (PAS domain)"/>
    <property type="match status" value="2"/>
</dbReference>
<feature type="domain" description="Histidine kinase" evidence="9">
    <location>
        <begin position="273"/>
        <end position="484"/>
    </location>
</feature>
<evidence type="ECO:0000256" key="4">
    <source>
        <dbReference type="ARBA" id="ARBA00022679"/>
    </source>
</evidence>
<dbReference type="CDD" id="cd00082">
    <property type="entry name" value="HisKA"/>
    <property type="match status" value="1"/>
</dbReference>
<evidence type="ECO:0000259" key="9">
    <source>
        <dbReference type="PROSITE" id="PS50109"/>
    </source>
</evidence>
<dbReference type="SUPFAM" id="SSF47384">
    <property type="entry name" value="Homodimeric domain of signal transducing histidine kinase"/>
    <property type="match status" value="1"/>
</dbReference>
<dbReference type="PANTHER" id="PTHR43065:SF10">
    <property type="entry name" value="PEROXIDE STRESS-ACTIVATED HISTIDINE KINASE MAK3"/>
    <property type="match status" value="1"/>
</dbReference>
<dbReference type="EC" id="2.7.13.3" evidence="2"/>
<dbReference type="InterPro" id="IPR000700">
    <property type="entry name" value="PAS-assoc_C"/>
</dbReference>
<dbReference type="GO" id="GO:0006355">
    <property type="term" value="P:regulation of DNA-templated transcription"/>
    <property type="evidence" value="ECO:0007669"/>
    <property type="project" value="InterPro"/>
</dbReference>
<dbReference type="CDD" id="cd00130">
    <property type="entry name" value="PAS"/>
    <property type="match status" value="1"/>
</dbReference>
<dbReference type="SMART" id="SM00091">
    <property type="entry name" value="PAS"/>
    <property type="match status" value="2"/>
</dbReference>
<keyword evidence="13" id="KW-1185">Reference proteome</keyword>
<dbReference type="CDD" id="cd00075">
    <property type="entry name" value="HATPase"/>
    <property type="match status" value="1"/>
</dbReference>
<evidence type="ECO:0000313" key="13">
    <source>
        <dbReference type="Proteomes" id="UP000193978"/>
    </source>
</evidence>
<evidence type="ECO:0000259" key="11">
    <source>
        <dbReference type="PROSITE" id="PS50113"/>
    </source>
</evidence>